<dbReference type="SMART" id="SM00028">
    <property type="entry name" value="TPR"/>
    <property type="match status" value="7"/>
</dbReference>
<dbReference type="OMA" id="KMCLGLD"/>
<organism evidence="7 8">
    <name type="scientific">Varroa destructor</name>
    <name type="common">Honeybee mite</name>
    <dbReference type="NCBI Taxonomy" id="109461"/>
    <lineage>
        <taxon>Eukaryota</taxon>
        <taxon>Metazoa</taxon>
        <taxon>Ecdysozoa</taxon>
        <taxon>Arthropoda</taxon>
        <taxon>Chelicerata</taxon>
        <taxon>Arachnida</taxon>
        <taxon>Acari</taxon>
        <taxon>Parasitiformes</taxon>
        <taxon>Mesostigmata</taxon>
        <taxon>Gamasina</taxon>
        <taxon>Dermanyssoidea</taxon>
        <taxon>Varroidae</taxon>
        <taxon>Varroa</taxon>
    </lineage>
</organism>
<feature type="region of interest" description="Disordered" evidence="5">
    <location>
        <begin position="420"/>
        <end position="439"/>
    </location>
</feature>
<dbReference type="InterPro" id="IPR001623">
    <property type="entry name" value="DnaJ_domain"/>
</dbReference>
<dbReference type="CDD" id="cd06257">
    <property type="entry name" value="DnaJ"/>
    <property type="match status" value="1"/>
</dbReference>
<keyword evidence="3" id="KW-0143">Chaperone</keyword>
<dbReference type="PROSITE" id="PS50076">
    <property type="entry name" value="DNAJ_2"/>
    <property type="match status" value="1"/>
</dbReference>
<dbReference type="AlphaFoldDB" id="A0A7M7KQF3"/>
<dbReference type="FunCoup" id="A0A7M7KQF3">
    <property type="interactions" value="2304"/>
</dbReference>
<feature type="compositionally biased region" description="Basic and acidic residues" evidence="5">
    <location>
        <begin position="426"/>
        <end position="439"/>
    </location>
</feature>
<dbReference type="PROSITE" id="PS50293">
    <property type="entry name" value="TPR_REGION"/>
    <property type="match status" value="1"/>
</dbReference>
<dbReference type="Pfam" id="PF13414">
    <property type="entry name" value="TPR_11"/>
    <property type="match status" value="1"/>
</dbReference>
<accession>A0A7M7KQF3</accession>
<dbReference type="InParanoid" id="A0A7M7KQF3"/>
<dbReference type="FunFam" id="1.25.40.10:FF:000097">
    <property type="entry name" value="DnaJ homolog subfamily C member 7 homolog"/>
    <property type="match status" value="1"/>
</dbReference>
<dbReference type="PANTHER" id="PTHR45188">
    <property type="entry name" value="DNAJ PROTEIN P58IPK HOMOLOG"/>
    <property type="match status" value="1"/>
</dbReference>
<feature type="repeat" description="TPR" evidence="4">
    <location>
        <begin position="41"/>
        <end position="74"/>
    </location>
</feature>
<reference evidence="7" key="1">
    <citation type="submission" date="2021-01" db="UniProtKB">
        <authorList>
            <consortium name="EnsemblMetazoa"/>
        </authorList>
    </citation>
    <scope>IDENTIFICATION</scope>
</reference>
<keyword evidence="2 4" id="KW-0802">TPR repeat</keyword>
<protein>
    <recommendedName>
        <fullName evidence="6">J domain-containing protein</fullName>
    </recommendedName>
</protein>
<dbReference type="InterPro" id="IPR019734">
    <property type="entry name" value="TPR_rpt"/>
</dbReference>
<proteinExistence type="predicted"/>
<dbReference type="PRINTS" id="PR00625">
    <property type="entry name" value="JDOMAIN"/>
</dbReference>
<evidence type="ECO:0000256" key="3">
    <source>
        <dbReference type="ARBA" id="ARBA00023186"/>
    </source>
</evidence>
<evidence type="ECO:0000313" key="8">
    <source>
        <dbReference type="Proteomes" id="UP000594260"/>
    </source>
</evidence>
<dbReference type="SUPFAM" id="SSF46565">
    <property type="entry name" value="Chaperone J-domain"/>
    <property type="match status" value="1"/>
</dbReference>
<dbReference type="GeneID" id="111253722"/>
<feature type="domain" description="J" evidence="6">
    <location>
        <begin position="394"/>
        <end position="464"/>
    </location>
</feature>
<evidence type="ECO:0000256" key="2">
    <source>
        <dbReference type="ARBA" id="ARBA00022803"/>
    </source>
</evidence>
<name>A0A7M7KQF3_VARDE</name>
<dbReference type="SMART" id="SM00271">
    <property type="entry name" value="DnaJ"/>
    <property type="match status" value="1"/>
</dbReference>
<keyword evidence="1" id="KW-0677">Repeat</keyword>
<dbReference type="EnsemblMetazoa" id="XM_022813545">
    <property type="protein sequence ID" value="XP_022669280"/>
    <property type="gene ID" value="LOC111253722"/>
</dbReference>
<dbReference type="Pfam" id="PF00226">
    <property type="entry name" value="DnaJ"/>
    <property type="match status" value="1"/>
</dbReference>
<evidence type="ECO:0000259" key="6">
    <source>
        <dbReference type="PROSITE" id="PS50076"/>
    </source>
</evidence>
<evidence type="ECO:0000256" key="1">
    <source>
        <dbReference type="ARBA" id="ARBA00022737"/>
    </source>
</evidence>
<dbReference type="Pfam" id="PF00515">
    <property type="entry name" value="TPR_1"/>
    <property type="match status" value="1"/>
</dbReference>
<dbReference type="EnsemblMetazoa" id="XM_022813544">
    <property type="protein sequence ID" value="XP_022669279"/>
    <property type="gene ID" value="LOC111253722"/>
</dbReference>
<dbReference type="RefSeq" id="XP_022669279.1">
    <property type="nucleotide sequence ID" value="XM_022813544.1"/>
</dbReference>
<dbReference type="Proteomes" id="UP000594260">
    <property type="component" value="Unplaced"/>
</dbReference>
<evidence type="ECO:0000313" key="7">
    <source>
        <dbReference type="EnsemblMetazoa" id="XP_022669279"/>
    </source>
</evidence>
<dbReference type="PROSITE" id="PS50005">
    <property type="entry name" value="TPR"/>
    <property type="match status" value="2"/>
</dbReference>
<feature type="repeat" description="TPR" evidence="4">
    <location>
        <begin position="223"/>
        <end position="256"/>
    </location>
</feature>
<dbReference type="Pfam" id="PF13432">
    <property type="entry name" value="TPR_16"/>
    <property type="match status" value="1"/>
</dbReference>
<dbReference type="PANTHER" id="PTHR45188:SF2">
    <property type="entry name" value="DNAJ HOMOLOG SUBFAMILY C MEMBER 7"/>
    <property type="match status" value="1"/>
</dbReference>
<dbReference type="CTD" id="34984"/>
<dbReference type="InterPro" id="IPR036869">
    <property type="entry name" value="J_dom_sf"/>
</dbReference>
<dbReference type="InterPro" id="IPR013105">
    <property type="entry name" value="TPR_2"/>
</dbReference>
<dbReference type="RefSeq" id="XP_022669280.1">
    <property type="nucleotide sequence ID" value="XM_022813545.1"/>
</dbReference>
<evidence type="ECO:0000256" key="4">
    <source>
        <dbReference type="PROSITE-ProRule" id="PRU00339"/>
    </source>
</evidence>
<keyword evidence="8" id="KW-1185">Reference proteome</keyword>
<sequence length="508" mass="58085">MHKVVPHITAGMGSGENNMEMDDEPQVIREILSEPTREKLAEIKKTEGNVLYKDKKYDQALQLYTEAVQLCPDNATLYNNRAACHLMLNQYQKALNDCQESLKRDSSNIKALMREAKCHQLLGDPTAAFRSLARVRSLEPNHTDVAKETKAAESLQNYITEGDKAYAKGDYRKCVYCMERALVQSPGCPKFKLLRAECLAYLMRLLEARDVALDLIRLDNSNADAYFVRGLVLYYEDNVDKALQHFQQVMRLAPDHSKAARAFKQCKNLRAEKERGNELFSKGSFQDAHAVYTAALAIDPLNKSTNAKLHCNRAQCCLRLDRHNDALADFNKAIELDAYYTRAYIRRAQCYQDMEMYEEAVRDLEHVYQQDKSRDNKRLLDNAKLELRKSKRKDYYKILGISKNASQDDIKKAYKKAALKHHPDRHAHASESEKRDQEKKFKELGEAYGILSDPRKKSRYDNGADMDDDVCDGGHGFTPNVDPFQMFFGGGPFSGAQSTHGGFHFRFD</sequence>
<dbReference type="KEGG" id="vde:111253722"/>
<dbReference type="Pfam" id="PF07719">
    <property type="entry name" value="TPR_2"/>
    <property type="match status" value="1"/>
</dbReference>
<dbReference type="SUPFAM" id="SSF48452">
    <property type="entry name" value="TPR-like"/>
    <property type="match status" value="1"/>
</dbReference>
<dbReference type="Gene3D" id="1.25.40.10">
    <property type="entry name" value="Tetratricopeptide repeat domain"/>
    <property type="match status" value="3"/>
</dbReference>
<dbReference type="Pfam" id="PF13181">
    <property type="entry name" value="TPR_8"/>
    <property type="match status" value="1"/>
</dbReference>
<dbReference type="Gene3D" id="1.10.287.110">
    <property type="entry name" value="DnaJ domain"/>
    <property type="match status" value="1"/>
</dbReference>
<dbReference type="OrthoDB" id="765884at2759"/>
<evidence type="ECO:0000256" key="5">
    <source>
        <dbReference type="SAM" id="MobiDB-lite"/>
    </source>
</evidence>
<dbReference type="InterPro" id="IPR011990">
    <property type="entry name" value="TPR-like_helical_dom_sf"/>
</dbReference>